<dbReference type="KEGG" id="nvi:100120984"/>
<dbReference type="SUPFAM" id="SSF48452">
    <property type="entry name" value="TPR-like"/>
    <property type="match status" value="1"/>
</dbReference>
<dbReference type="AlphaFoldDB" id="A0A7M7QUZ1"/>
<dbReference type="Gene3D" id="1.25.40.10">
    <property type="entry name" value="Tetratricopeptide repeat domain"/>
    <property type="match status" value="1"/>
</dbReference>
<dbReference type="RefSeq" id="XP_031785025.1">
    <property type="nucleotide sequence ID" value="XM_031929165.2"/>
</dbReference>
<dbReference type="EnsemblMetazoa" id="XM_032599172">
    <property type="protein sequence ID" value="XP_032455063"/>
    <property type="gene ID" value="LOC100120984"/>
</dbReference>
<feature type="coiled-coil region" evidence="2">
    <location>
        <begin position="80"/>
        <end position="107"/>
    </location>
</feature>
<name>A0A7M7QUZ1_NASVI</name>
<dbReference type="FunCoup" id="A0A7M7QUZ1">
    <property type="interactions" value="1860"/>
</dbReference>
<keyword evidence="5" id="KW-1185">Reference proteome</keyword>
<dbReference type="OrthoDB" id="1872379at2759"/>
<evidence type="ECO:0000256" key="2">
    <source>
        <dbReference type="SAM" id="Coils"/>
    </source>
</evidence>
<feature type="region of interest" description="Disordered" evidence="3">
    <location>
        <begin position="37"/>
        <end position="58"/>
    </location>
</feature>
<accession>A0A7M7QUZ1</accession>
<dbReference type="InterPro" id="IPR019734">
    <property type="entry name" value="TPR_rpt"/>
</dbReference>
<dbReference type="SMART" id="SM00028">
    <property type="entry name" value="TPR"/>
    <property type="match status" value="3"/>
</dbReference>
<dbReference type="PROSITE" id="PS50005">
    <property type="entry name" value="TPR"/>
    <property type="match status" value="1"/>
</dbReference>
<dbReference type="CTD" id="7265"/>
<dbReference type="GeneID" id="100120984"/>
<evidence type="ECO:0000256" key="1">
    <source>
        <dbReference type="PROSITE-ProRule" id="PRU00339"/>
    </source>
</evidence>
<dbReference type="InParanoid" id="A0A7M7QUZ1"/>
<sequence length="275" mass="31716">MEYKSPAKGPSNEEVIKELTKDLEKSCVREECVNKDREQPYDINNDDDKTKEDDDCSSKACEVDEIQNDLEEDEYFVDEVALKDRDLELTEEQRQELKIQSEHLKSKGNSLFREGEYVNATFTYTEGLRTCPLIFEKERAILFANRAAAKAKFMPDKISAIADCTKAIELDPVYVKAYLRRAHFYEEADKLDEALADYKKVLTFDPAHTESICAIKKLEPMIQERNEKLKEEMLSKLKDLGNMILRPFGLSTNNFQMQKDESSGGYSVKFNQNPT</sequence>
<dbReference type="InterPro" id="IPR052769">
    <property type="entry name" value="TPR_domain_protein"/>
</dbReference>
<feature type="repeat" description="TPR" evidence="1">
    <location>
        <begin position="175"/>
        <end position="208"/>
    </location>
</feature>
<dbReference type="EnsemblMetazoa" id="XM_031929163">
    <property type="protein sequence ID" value="XP_031785023"/>
    <property type="gene ID" value="LOC100120984"/>
</dbReference>
<dbReference type="InterPro" id="IPR011990">
    <property type="entry name" value="TPR-like_helical_dom_sf"/>
</dbReference>
<keyword evidence="1" id="KW-0802">TPR repeat</keyword>
<feature type="compositionally biased region" description="Basic and acidic residues" evidence="3">
    <location>
        <begin position="37"/>
        <end position="52"/>
    </location>
</feature>
<evidence type="ECO:0008006" key="6">
    <source>
        <dbReference type="Google" id="ProtNLM"/>
    </source>
</evidence>
<dbReference type="RefSeq" id="XP_032455063.1">
    <property type="nucleotide sequence ID" value="XM_032599172.1"/>
</dbReference>
<evidence type="ECO:0000313" key="5">
    <source>
        <dbReference type="Proteomes" id="UP000002358"/>
    </source>
</evidence>
<dbReference type="SMR" id="A0A7M7QUZ1"/>
<keyword evidence="2" id="KW-0175">Coiled coil</keyword>
<dbReference type="PANTHER" id="PTHR46014">
    <property type="entry name" value="TETRATRICOPEPTIDE REPEAT PROTEIN 1"/>
    <property type="match status" value="1"/>
</dbReference>
<dbReference type="PANTHER" id="PTHR46014:SF1">
    <property type="entry name" value="TETRATRICOPEPTIDE REPEAT PROTEIN 1"/>
    <property type="match status" value="1"/>
</dbReference>
<evidence type="ECO:0000256" key="3">
    <source>
        <dbReference type="SAM" id="MobiDB-lite"/>
    </source>
</evidence>
<dbReference type="Pfam" id="PF13431">
    <property type="entry name" value="TPR_17"/>
    <property type="match status" value="1"/>
</dbReference>
<proteinExistence type="predicted"/>
<dbReference type="EnsemblMetazoa" id="XM_031929165">
    <property type="protein sequence ID" value="XP_031785025"/>
    <property type="gene ID" value="LOC100120984"/>
</dbReference>
<reference evidence="4" key="1">
    <citation type="submission" date="2021-01" db="UniProtKB">
        <authorList>
            <consortium name="EnsemblMetazoa"/>
        </authorList>
    </citation>
    <scope>IDENTIFICATION</scope>
</reference>
<organism evidence="4 5">
    <name type="scientific">Nasonia vitripennis</name>
    <name type="common">Parasitic wasp</name>
    <dbReference type="NCBI Taxonomy" id="7425"/>
    <lineage>
        <taxon>Eukaryota</taxon>
        <taxon>Metazoa</taxon>
        <taxon>Ecdysozoa</taxon>
        <taxon>Arthropoda</taxon>
        <taxon>Hexapoda</taxon>
        <taxon>Insecta</taxon>
        <taxon>Pterygota</taxon>
        <taxon>Neoptera</taxon>
        <taxon>Endopterygota</taxon>
        <taxon>Hymenoptera</taxon>
        <taxon>Apocrita</taxon>
        <taxon>Proctotrupomorpha</taxon>
        <taxon>Chalcidoidea</taxon>
        <taxon>Pteromalidae</taxon>
        <taxon>Pteromalinae</taxon>
        <taxon>Nasonia</taxon>
    </lineage>
</organism>
<protein>
    <recommendedName>
        <fullName evidence="6">Tetratricopeptide repeat protein 1</fullName>
    </recommendedName>
</protein>
<dbReference type="RefSeq" id="XP_031785023.1">
    <property type="nucleotide sequence ID" value="XM_031929163.2"/>
</dbReference>
<dbReference type="Proteomes" id="UP000002358">
    <property type="component" value="Chromosome 4"/>
</dbReference>
<evidence type="ECO:0000313" key="4">
    <source>
        <dbReference type="EnsemblMetazoa" id="XP_032455063"/>
    </source>
</evidence>